<feature type="compositionally biased region" description="Acidic residues" evidence="1">
    <location>
        <begin position="43"/>
        <end position="60"/>
    </location>
</feature>
<feature type="compositionally biased region" description="Polar residues" evidence="1">
    <location>
        <begin position="31"/>
        <end position="40"/>
    </location>
</feature>
<evidence type="ECO:0000256" key="1">
    <source>
        <dbReference type="SAM" id="MobiDB-lite"/>
    </source>
</evidence>
<feature type="compositionally biased region" description="Acidic residues" evidence="1">
    <location>
        <begin position="17"/>
        <end position="30"/>
    </location>
</feature>
<reference evidence="2 3" key="1">
    <citation type="submission" date="2015-12" db="EMBL/GenBank/DDBJ databases">
        <title>Dictyostelia acquired genes for synthesis and detection of signals that induce cell-type specialization by lateral gene transfer from prokaryotes.</title>
        <authorList>
            <person name="Gloeckner G."/>
            <person name="Schaap P."/>
        </authorList>
    </citation>
    <scope>NUCLEOTIDE SEQUENCE [LARGE SCALE GENOMIC DNA]</scope>
    <source>
        <strain evidence="2 3">TK</strain>
    </source>
</reference>
<evidence type="ECO:0000313" key="2">
    <source>
        <dbReference type="EMBL" id="KYQ92272.1"/>
    </source>
</evidence>
<gene>
    <name evidence="2" type="ORF">DLAC_07121</name>
</gene>
<dbReference type="PANTHER" id="PTHR22684">
    <property type="entry name" value="NULP1-RELATED"/>
    <property type="match status" value="1"/>
</dbReference>
<evidence type="ECO:0000313" key="3">
    <source>
        <dbReference type="Proteomes" id="UP000076078"/>
    </source>
</evidence>
<dbReference type="FunCoup" id="A0A151ZE85">
    <property type="interactions" value="405"/>
</dbReference>
<dbReference type="PANTHER" id="PTHR22684:SF0">
    <property type="entry name" value="RIBOSOME QUALITY CONTROL COMPLEX SUBUNIT TCF25"/>
    <property type="match status" value="1"/>
</dbReference>
<dbReference type="OrthoDB" id="205993at2759"/>
<dbReference type="InterPro" id="IPR006994">
    <property type="entry name" value="TCF25/Rqc1"/>
</dbReference>
<keyword evidence="3" id="KW-1185">Reference proteome</keyword>
<feature type="compositionally biased region" description="Basic residues" evidence="1">
    <location>
        <begin position="1"/>
        <end position="11"/>
    </location>
</feature>
<dbReference type="Pfam" id="PF04910">
    <property type="entry name" value="Tcf25"/>
    <property type="match status" value="1"/>
</dbReference>
<comment type="caution">
    <text evidence="2">The sequence shown here is derived from an EMBL/GenBank/DDBJ whole genome shotgun (WGS) entry which is preliminary data.</text>
</comment>
<organism evidence="2 3">
    <name type="scientific">Tieghemostelium lacteum</name>
    <name type="common">Slime mold</name>
    <name type="synonym">Dictyostelium lacteum</name>
    <dbReference type="NCBI Taxonomy" id="361077"/>
    <lineage>
        <taxon>Eukaryota</taxon>
        <taxon>Amoebozoa</taxon>
        <taxon>Evosea</taxon>
        <taxon>Eumycetozoa</taxon>
        <taxon>Dictyostelia</taxon>
        <taxon>Dictyosteliales</taxon>
        <taxon>Raperosteliaceae</taxon>
        <taxon>Tieghemostelium</taxon>
    </lineage>
</organism>
<dbReference type="STRING" id="361077.A0A151ZE85"/>
<sequence>MSSRALRKKSGLKVQELEDDSIYSSSEDESLNTTKSTFSMLNLDEDDVDVYEEDEEEEVVENTNKETKTNTTNNKKKNKNSKKNTTTTAASTKKKNKNSNKKNSNKEIDELVKNITSTASLDQNNVVIDKKTLDFQNLFKINSANFNPDNELKKLLGCKLSEIKSVDAKKKPINVHNHPNFKKKNYIFVTPKHDWPFIMSSMVMELDKSQTTNTTTTTGGEQQQQQQQQSGIQYFKMRWGQTYRDLQEEFYELLKSHNPMSIAALLRINPYHIDSLLQLSQVCLQTADFQNAGEFVERSVFAFEVAWHHLFNPLQFHQSRFEYRHDENKSCFLSIFRYIQILGRRGCPLTALEFCKLLLLFDHKDPLFVRLIIDFYAIQSRQYRFLLDLYEKVGCITPGTSQPLDLLPNFCYSVSLAQYQVEVENGDNSHKKSSELLQKALISFPTMLKPLIDKLKTSLVVLENGKSRNLVDDQFFSTSASMSGVEHLVTLFVERNHTLWNQPAIIEWIKDTTLNVLKLVKDQPDVVDKYQVPVKKEYSTIDSEIFDHLVLSEYSDVIQRFPPDLIEMMRREGYENLAPQQVNPHDIQQHQQQQQQRRGGLGGGYQIYQQQQQRRQLQNLQQQQNAQLQEQQLQQIFMENHNQPILQDAVPHAANPLVNFIQSLMPWNGDHANTNPQIAQNAQGWLDQYIDYEEEEEEDN</sequence>
<dbReference type="AlphaFoldDB" id="A0A151ZE85"/>
<dbReference type="GO" id="GO:1990112">
    <property type="term" value="C:RQC complex"/>
    <property type="evidence" value="ECO:0007669"/>
    <property type="project" value="TreeGrafter"/>
</dbReference>
<dbReference type="OMA" id="RAGRYDW"/>
<accession>A0A151ZE85</accession>
<dbReference type="Proteomes" id="UP000076078">
    <property type="component" value="Unassembled WGS sequence"/>
</dbReference>
<feature type="region of interest" description="Disordered" evidence="1">
    <location>
        <begin position="1"/>
        <end position="107"/>
    </location>
</feature>
<proteinExistence type="predicted"/>
<name>A0A151ZE85_TIELA</name>
<protein>
    <submittedName>
        <fullName evidence="2">Nulp1-type basic helix-loop-helix domain-containing protein</fullName>
    </submittedName>
</protein>
<dbReference type="InParanoid" id="A0A151ZE85"/>
<dbReference type="EMBL" id="LODT01000031">
    <property type="protein sequence ID" value="KYQ92272.1"/>
    <property type="molecule type" value="Genomic_DNA"/>
</dbReference>